<dbReference type="EMBL" id="AMQN01005238">
    <property type="status" value="NOT_ANNOTATED_CDS"/>
    <property type="molecule type" value="Genomic_DNA"/>
</dbReference>
<dbReference type="EnsemblMetazoa" id="CapteT200115">
    <property type="protein sequence ID" value="CapteP200115"/>
    <property type="gene ID" value="CapteG200115"/>
</dbReference>
<evidence type="ECO:0000313" key="4">
    <source>
        <dbReference type="Proteomes" id="UP000014760"/>
    </source>
</evidence>
<dbReference type="OMA" id="IICGREH"/>
<feature type="region of interest" description="Disordered" evidence="1">
    <location>
        <begin position="214"/>
        <end position="238"/>
    </location>
</feature>
<reference evidence="4" key="1">
    <citation type="submission" date="2012-12" db="EMBL/GenBank/DDBJ databases">
        <authorList>
            <person name="Hellsten U."/>
            <person name="Grimwood J."/>
            <person name="Chapman J.A."/>
            <person name="Shapiro H."/>
            <person name="Aerts A."/>
            <person name="Otillar R.P."/>
            <person name="Terry A.Y."/>
            <person name="Boore J.L."/>
            <person name="Simakov O."/>
            <person name="Marletaz F."/>
            <person name="Cho S.-J."/>
            <person name="Edsinger-Gonzales E."/>
            <person name="Havlak P."/>
            <person name="Kuo D.-H."/>
            <person name="Larsson T."/>
            <person name="Lv J."/>
            <person name="Arendt D."/>
            <person name="Savage R."/>
            <person name="Osoegawa K."/>
            <person name="de Jong P."/>
            <person name="Lindberg D.R."/>
            <person name="Seaver E.C."/>
            <person name="Weisblat D.A."/>
            <person name="Putnam N.H."/>
            <person name="Grigoriev I.V."/>
            <person name="Rokhsar D.S."/>
        </authorList>
    </citation>
    <scope>NUCLEOTIDE SEQUENCE</scope>
    <source>
        <strain evidence="4">I ESC-2004</strain>
    </source>
</reference>
<sequence>MVLVYLLRMLRSGRPAIPSNALPRLVVRDPVGVPLNTDTGFQRRIHEARQRMAGPDGHRSMEEGDWRLPHSLLPSRPDYSRTLPQMAADNTARRKAMRNARSQDQGLQGIMSAIDEYSMEYQQLKWSIQQAGTLPALTGSALIHEHGSRVSAGRSYLPFVGIPPVVHRKLSETEAVRAFRQFCVMAANEIRARRLVYPDLEKYRLTMRITRYPTQTPTFSSQGHSESSDVTQSDETERKRRLKEVLALMDGRHLSMLLGKFKGKSTTEIYDENAQRNSTEQENERNRHMKHPVHIDTGADIDTTETTPKPFKIKQRERKSIEARSPFSTERTYDYDLGKGFNVKRSDKKLTEFDEIERGEHGWKEPDAFKLKSRSEVEDALRDKIVAEEGSKTVVTVELEHISHHDKDADDEEEDEDVDPREEAEDHESRHRSCIYFEVSCLNQELRRLTRELAASDCQVYTNATYVLLYNPRACLNIIDL</sequence>
<reference evidence="3" key="3">
    <citation type="submission" date="2015-06" db="UniProtKB">
        <authorList>
            <consortium name="EnsemblMetazoa"/>
        </authorList>
    </citation>
    <scope>IDENTIFICATION</scope>
</reference>
<dbReference type="OrthoDB" id="6154339at2759"/>
<protein>
    <submittedName>
        <fullName evidence="2 3">Uncharacterized protein</fullName>
    </submittedName>
</protein>
<feature type="compositionally biased region" description="Acidic residues" evidence="1">
    <location>
        <begin position="409"/>
        <end position="426"/>
    </location>
</feature>
<dbReference type="EMBL" id="KB295515">
    <property type="protein sequence ID" value="ELU13058.1"/>
    <property type="molecule type" value="Genomic_DNA"/>
</dbReference>
<organism evidence="2">
    <name type="scientific">Capitella teleta</name>
    <name type="common">Polychaete worm</name>
    <dbReference type="NCBI Taxonomy" id="283909"/>
    <lineage>
        <taxon>Eukaryota</taxon>
        <taxon>Metazoa</taxon>
        <taxon>Spiralia</taxon>
        <taxon>Lophotrochozoa</taxon>
        <taxon>Annelida</taxon>
        <taxon>Polychaeta</taxon>
        <taxon>Sedentaria</taxon>
        <taxon>Scolecida</taxon>
        <taxon>Capitellidae</taxon>
        <taxon>Capitella</taxon>
    </lineage>
</organism>
<evidence type="ECO:0000313" key="3">
    <source>
        <dbReference type="EnsemblMetazoa" id="CapteP200115"/>
    </source>
</evidence>
<feature type="region of interest" description="Disordered" evidence="1">
    <location>
        <begin position="399"/>
        <end position="426"/>
    </location>
</feature>
<feature type="compositionally biased region" description="Polar residues" evidence="1">
    <location>
        <begin position="214"/>
        <end position="233"/>
    </location>
</feature>
<evidence type="ECO:0000256" key="1">
    <source>
        <dbReference type="SAM" id="MobiDB-lite"/>
    </source>
</evidence>
<reference evidence="2 4" key="2">
    <citation type="journal article" date="2013" name="Nature">
        <title>Insights into bilaterian evolution from three spiralian genomes.</title>
        <authorList>
            <person name="Simakov O."/>
            <person name="Marletaz F."/>
            <person name="Cho S.J."/>
            <person name="Edsinger-Gonzales E."/>
            <person name="Havlak P."/>
            <person name="Hellsten U."/>
            <person name="Kuo D.H."/>
            <person name="Larsson T."/>
            <person name="Lv J."/>
            <person name="Arendt D."/>
            <person name="Savage R."/>
            <person name="Osoegawa K."/>
            <person name="de Jong P."/>
            <person name="Grimwood J."/>
            <person name="Chapman J.A."/>
            <person name="Shapiro H."/>
            <person name="Aerts A."/>
            <person name="Otillar R.P."/>
            <person name="Terry A.Y."/>
            <person name="Boore J.L."/>
            <person name="Grigoriev I.V."/>
            <person name="Lindberg D.R."/>
            <person name="Seaver E.C."/>
            <person name="Weisblat D.A."/>
            <person name="Putnam N.H."/>
            <person name="Rokhsar D.S."/>
        </authorList>
    </citation>
    <scope>NUCLEOTIDE SEQUENCE</scope>
    <source>
        <strain evidence="2 4">I ESC-2004</strain>
    </source>
</reference>
<dbReference type="AlphaFoldDB" id="R7V2H3"/>
<name>R7V2H3_CAPTE</name>
<dbReference type="Proteomes" id="UP000014760">
    <property type="component" value="Unassembled WGS sequence"/>
</dbReference>
<gene>
    <name evidence="2" type="ORF">CAPTEDRAFT_200115</name>
</gene>
<dbReference type="HOGENOM" id="CLU_567710_0_0_1"/>
<feature type="compositionally biased region" description="Basic and acidic residues" evidence="1">
    <location>
        <begin position="399"/>
        <end position="408"/>
    </location>
</feature>
<keyword evidence="4" id="KW-1185">Reference proteome</keyword>
<accession>R7V2H3</accession>
<evidence type="ECO:0000313" key="2">
    <source>
        <dbReference type="EMBL" id="ELU13058.1"/>
    </source>
</evidence>
<proteinExistence type="predicted"/>